<evidence type="ECO:0000313" key="1">
    <source>
        <dbReference type="EMBL" id="ETO91560.1"/>
    </source>
</evidence>
<comment type="caution">
    <text evidence="1">The sequence shown here is derived from an EMBL/GenBank/DDBJ whole genome shotgun (WGS) entry which is preliminary data.</text>
</comment>
<dbReference type="AlphaFoldDB" id="W2V0C5"/>
<proteinExistence type="predicted"/>
<dbReference type="STRING" id="1401685.P857_7"/>
<gene>
    <name evidence="1" type="ORF">P857_7</name>
</gene>
<accession>W2V0C5</accession>
<keyword evidence="2" id="KW-1185">Reference proteome</keyword>
<sequence length="37" mass="4319">MFLPVFYIFKSNTTDLQHYAIILSIVKDPDLLAYLSQ</sequence>
<protein>
    <submittedName>
        <fullName evidence="1">Uncharacterized protein</fullName>
    </submittedName>
</protein>
<organism evidence="1 2">
    <name type="scientific">Candidatus Xenolissoclinum pacificiensis L6</name>
    <dbReference type="NCBI Taxonomy" id="1401685"/>
    <lineage>
        <taxon>Bacteria</taxon>
        <taxon>Pseudomonadati</taxon>
        <taxon>Pseudomonadota</taxon>
        <taxon>Alphaproteobacteria</taxon>
        <taxon>Rickettsiales</taxon>
        <taxon>Anaplasmataceae</taxon>
        <taxon>Candidatus Xenolissoclinum</taxon>
    </lineage>
</organism>
<dbReference type="Proteomes" id="UP000018951">
    <property type="component" value="Unassembled WGS sequence"/>
</dbReference>
<dbReference type="EMBL" id="AXCJ01000002">
    <property type="protein sequence ID" value="ETO91560.1"/>
    <property type="molecule type" value="Genomic_DNA"/>
</dbReference>
<evidence type="ECO:0000313" key="2">
    <source>
        <dbReference type="Proteomes" id="UP000018951"/>
    </source>
</evidence>
<name>W2V0C5_9RICK</name>
<reference evidence="1 2" key="1">
    <citation type="journal article" date="2013" name="PLoS ONE">
        <title>Bacterial endosymbiosis in a chordate host: long-term co-evolution and conservation of secondary metabolism.</title>
        <authorList>
            <person name="Kwan J.C."/>
            <person name="Schmidt E.W."/>
        </authorList>
    </citation>
    <scope>NUCLEOTIDE SEQUENCE [LARGE SCALE GENOMIC DNA]</scope>
    <source>
        <strain evidence="2">L6</strain>
    </source>
</reference>